<name>A0A833KZF1_UNCSA</name>
<evidence type="ECO:0008006" key="3">
    <source>
        <dbReference type="Google" id="ProtNLM"/>
    </source>
</evidence>
<proteinExistence type="predicted"/>
<evidence type="ECO:0000313" key="2">
    <source>
        <dbReference type="Proteomes" id="UP000488506"/>
    </source>
</evidence>
<evidence type="ECO:0000313" key="1">
    <source>
        <dbReference type="EMBL" id="KAF0132542.1"/>
    </source>
</evidence>
<reference evidence="1 2" key="1">
    <citation type="submission" date="2019-12" db="EMBL/GenBank/DDBJ databases">
        <authorList>
            <person name="Wolfe R."/>
            <person name="Danczak R."/>
            <person name="Wilkins M."/>
        </authorList>
    </citation>
    <scope>NUCLEOTIDE SEQUENCE [LARGE SCALE GENOMIC DNA]</scope>
    <source>
        <strain evidence="1">X2_MaxBin.013</strain>
    </source>
</reference>
<accession>A0A833KZF1</accession>
<gene>
    <name evidence="1" type="ORF">FD145_1629</name>
</gene>
<organism evidence="1 2">
    <name type="scientific">Candidatus Saganbacteria bacterium</name>
    <dbReference type="NCBI Taxonomy" id="2575572"/>
    <lineage>
        <taxon>Bacteria</taxon>
        <taxon>Bacillati</taxon>
        <taxon>Saganbacteria</taxon>
    </lineage>
</organism>
<dbReference type="AlphaFoldDB" id="A0A833KZF1"/>
<dbReference type="Proteomes" id="UP000488506">
    <property type="component" value="Unassembled WGS sequence"/>
</dbReference>
<sequence>MKKLLIITFVLILAGYVATKGYCANEVKFSRFKGKALELKIPIYEGLPPENCSYKSLGHVTGEYKTERVFLKEGVVVIIFKALSNLADNATAQGANAVINVKGQKKGSGFIYTGEAVIFDTLPDK</sequence>
<comment type="caution">
    <text evidence="1">The sequence shown here is derived from an EMBL/GenBank/DDBJ whole genome shotgun (WGS) entry which is preliminary data.</text>
</comment>
<protein>
    <recommendedName>
        <fullName evidence="3">Heavy metal-binding domain-containing protein</fullName>
    </recommendedName>
</protein>
<dbReference type="EMBL" id="WPAF01000053">
    <property type="protein sequence ID" value="KAF0132542.1"/>
    <property type="molecule type" value="Genomic_DNA"/>
</dbReference>